<dbReference type="RefSeq" id="WP_130917011.1">
    <property type="nucleotide sequence ID" value="NZ_JARWRF010000041.1"/>
</dbReference>
<evidence type="ECO:0000313" key="3">
    <source>
        <dbReference type="EMBL" id="VFA98392.1"/>
    </source>
</evidence>
<name>A0A4U8VY49_9NOCA</name>
<feature type="domain" description="DUF306" evidence="2">
    <location>
        <begin position="39"/>
        <end position="138"/>
    </location>
</feature>
<dbReference type="Pfam" id="PF03724">
    <property type="entry name" value="META"/>
    <property type="match status" value="2"/>
</dbReference>
<sequence length="265" mass="27545">MSAHLIRFGAALLLTLAAATACANDDDAEPTGPAPTPMGHTYISTEVEGTPIPGGGPLTLTFAEGRVSASAGCNTHSGAVELDGNTVKVSGLASTLMACPGEKMGADGWLGDLLNASPSWRLDDARLTLEGNNTTVVMMDKEVLLPDRPLRGTPWVVTALLTPDAQIHSQKIDELRPTFTIAEDGSLTGFAGCNRMTGSATITDTPEAADIAFRVATTKMMCDPETMEVEQAVLTALDGTAQASVDADVLTLRNPNGHGLTLRAQ</sequence>
<reference evidence="3 4" key="1">
    <citation type="submission" date="2019-02" db="EMBL/GenBank/DDBJ databases">
        <authorList>
            <consortium name="Pathogen Informatics"/>
        </authorList>
    </citation>
    <scope>NUCLEOTIDE SEQUENCE [LARGE SCALE GENOMIC DNA]</scope>
    <source>
        <strain evidence="3 4">3012STDY6756504</strain>
    </source>
</reference>
<organism evidence="3 4">
    <name type="scientific">Nocardia cyriacigeorgica</name>
    <dbReference type="NCBI Taxonomy" id="135487"/>
    <lineage>
        <taxon>Bacteria</taxon>
        <taxon>Bacillati</taxon>
        <taxon>Actinomycetota</taxon>
        <taxon>Actinomycetes</taxon>
        <taxon>Mycobacteriales</taxon>
        <taxon>Nocardiaceae</taxon>
        <taxon>Nocardia</taxon>
    </lineage>
</organism>
<dbReference type="PANTHER" id="PTHR35535:SF2">
    <property type="entry name" value="DUF306 DOMAIN-CONTAINING PROTEIN"/>
    <property type="match status" value="1"/>
</dbReference>
<feature type="chain" id="PRO_5020929345" evidence="1">
    <location>
        <begin position="24"/>
        <end position="265"/>
    </location>
</feature>
<accession>A0A4U8VY49</accession>
<dbReference type="InterPro" id="IPR038670">
    <property type="entry name" value="HslJ-like_sf"/>
</dbReference>
<dbReference type="Proteomes" id="UP000290439">
    <property type="component" value="Chromosome"/>
</dbReference>
<dbReference type="Gene3D" id="2.40.128.270">
    <property type="match status" value="2"/>
</dbReference>
<dbReference type="PROSITE" id="PS51257">
    <property type="entry name" value="PROKAR_LIPOPROTEIN"/>
    <property type="match status" value="1"/>
</dbReference>
<proteinExistence type="predicted"/>
<feature type="signal peptide" evidence="1">
    <location>
        <begin position="1"/>
        <end position="23"/>
    </location>
</feature>
<evidence type="ECO:0000259" key="2">
    <source>
        <dbReference type="Pfam" id="PF03724"/>
    </source>
</evidence>
<keyword evidence="1" id="KW-0732">Signal</keyword>
<dbReference type="InterPro" id="IPR053147">
    <property type="entry name" value="Hsp_HslJ-like"/>
</dbReference>
<dbReference type="InterPro" id="IPR005184">
    <property type="entry name" value="DUF306_Meta_HslJ"/>
</dbReference>
<dbReference type="PANTHER" id="PTHR35535">
    <property type="entry name" value="HEAT SHOCK PROTEIN HSLJ"/>
    <property type="match status" value="1"/>
</dbReference>
<evidence type="ECO:0000313" key="4">
    <source>
        <dbReference type="Proteomes" id="UP000290439"/>
    </source>
</evidence>
<gene>
    <name evidence="3" type="ORF">NCTC10797_02159</name>
</gene>
<feature type="domain" description="DUF306" evidence="2">
    <location>
        <begin position="149"/>
        <end position="260"/>
    </location>
</feature>
<protein>
    <submittedName>
        <fullName evidence="3">Heat-inducible protein</fullName>
    </submittedName>
</protein>
<evidence type="ECO:0000256" key="1">
    <source>
        <dbReference type="SAM" id="SignalP"/>
    </source>
</evidence>
<dbReference type="EMBL" id="LR215973">
    <property type="protein sequence ID" value="VFA98392.1"/>
    <property type="molecule type" value="Genomic_DNA"/>
</dbReference>
<dbReference type="AlphaFoldDB" id="A0A4U8VY49"/>